<keyword evidence="5" id="KW-0676">Redox-active center</keyword>
<evidence type="ECO:0000256" key="5">
    <source>
        <dbReference type="ARBA" id="ARBA00023284"/>
    </source>
</evidence>
<gene>
    <name evidence="7" type="primary">tpx</name>
    <name evidence="7" type="ORF">HZY85_00445</name>
</gene>
<reference evidence="7 8" key="1">
    <citation type="submission" date="2020-07" db="EMBL/GenBank/DDBJ databases">
        <title>MOT database genomes.</title>
        <authorList>
            <person name="Joseph S."/>
            <person name="Aduse-Opoku J."/>
            <person name="Hashim A."/>
            <person name="Wade W."/>
            <person name="Curtis M."/>
        </authorList>
    </citation>
    <scope>NUCLEOTIDE SEQUENCE [LARGE SCALE GENOMIC DNA]</scope>
    <source>
        <strain evidence="7 8">CIP 106318</strain>
    </source>
</reference>
<sequence length="166" mass="18649">MTKVIFKGEEVEVIDKELKVGDKFPNFRATNKDLTDFSLEDVKGKTLVINTFPSVDTGICALQTIRFNNEVKNYKDLVVITVSKDLPFALNRFCGEKGIENAITVSDFKYRDFENVVGGHIPEVGLLARQVIVLDKEGTIKHLELIKETSSEPDYNAALEIVKEII</sequence>
<dbReference type="NCBIfam" id="NF001808">
    <property type="entry name" value="PRK00522.1"/>
    <property type="match status" value="1"/>
</dbReference>
<dbReference type="RefSeq" id="WP_179939737.1">
    <property type="nucleotide sequence ID" value="NZ_JACBYF010000001.1"/>
</dbReference>
<dbReference type="InterPro" id="IPR002065">
    <property type="entry name" value="TPX"/>
</dbReference>
<dbReference type="Pfam" id="PF08534">
    <property type="entry name" value="Redoxin"/>
    <property type="match status" value="1"/>
</dbReference>
<dbReference type="InterPro" id="IPR013766">
    <property type="entry name" value="Thioredoxin_domain"/>
</dbReference>
<feature type="domain" description="Thioredoxin" evidence="6">
    <location>
        <begin position="18"/>
        <end position="166"/>
    </location>
</feature>
<dbReference type="EMBL" id="JACBYF010000001">
    <property type="protein sequence ID" value="NYS46664.1"/>
    <property type="molecule type" value="Genomic_DNA"/>
</dbReference>
<keyword evidence="3 7" id="KW-0560">Oxidoreductase</keyword>
<dbReference type="PANTHER" id="PTHR43110">
    <property type="entry name" value="THIOL PEROXIDASE"/>
    <property type="match status" value="1"/>
</dbReference>
<evidence type="ECO:0000313" key="7">
    <source>
        <dbReference type="EMBL" id="NYS46664.1"/>
    </source>
</evidence>
<dbReference type="PROSITE" id="PS01265">
    <property type="entry name" value="TPX"/>
    <property type="match status" value="1"/>
</dbReference>
<dbReference type="PROSITE" id="PS51352">
    <property type="entry name" value="THIOREDOXIN_2"/>
    <property type="match status" value="1"/>
</dbReference>
<dbReference type="SUPFAM" id="SSF52833">
    <property type="entry name" value="Thioredoxin-like"/>
    <property type="match status" value="1"/>
</dbReference>
<organism evidence="7 8">
    <name type="scientific">Gemelliphila palaticanis</name>
    <dbReference type="NCBI Taxonomy" id="81950"/>
    <lineage>
        <taxon>Bacteria</taxon>
        <taxon>Bacillati</taxon>
        <taxon>Bacillota</taxon>
        <taxon>Bacilli</taxon>
        <taxon>Bacillales</taxon>
        <taxon>Gemellaceae</taxon>
        <taxon>Gemelliphila</taxon>
    </lineage>
</organism>
<keyword evidence="8" id="KW-1185">Reference proteome</keyword>
<dbReference type="EC" id="1.11.1.-" evidence="7"/>
<dbReference type="Proteomes" id="UP000531840">
    <property type="component" value="Unassembled WGS sequence"/>
</dbReference>
<evidence type="ECO:0000256" key="3">
    <source>
        <dbReference type="ARBA" id="ARBA00023002"/>
    </source>
</evidence>
<dbReference type="InterPro" id="IPR050455">
    <property type="entry name" value="Tpx_Peroxidase_subfamily"/>
</dbReference>
<dbReference type="InterPro" id="IPR036249">
    <property type="entry name" value="Thioredoxin-like_sf"/>
</dbReference>
<evidence type="ECO:0000256" key="1">
    <source>
        <dbReference type="ARBA" id="ARBA00022559"/>
    </source>
</evidence>
<evidence type="ECO:0000259" key="6">
    <source>
        <dbReference type="PROSITE" id="PS51352"/>
    </source>
</evidence>
<dbReference type="InterPro" id="IPR018219">
    <property type="entry name" value="Tpx_CS"/>
</dbReference>
<dbReference type="GO" id="GO:0004601">
    <property type="term" value="F:peroxidase activity"/>
    <property type="evidence" value="ECO:0007669"/>
    <property type="project" value="UniProtKB-KW"/>
</dbReference>
<keyword evidence="2" id="KW-0049">Antioxidant</keyword>
<evidence type="ECO:0000313" key="8">
    <source>
        <dbReference type="Proteomes" id="UP000531840"/>
    </source>
</evidence>
<dbReference type="CDD" id="cd03014">
    <property type="entry name" value="PRX_Atyp2cys"/>
    <property type="match status" value="1"/>
</dbReference>
<evidence type="ECO:0000256" key="4">
    <source>
        <dbReference type="ARBA" id="ARBA00023157"/>
    </source>
</evidence>
<keyword evidence="4" id="KW-1015">Disulfide bond</keyword>
<proteinExistence type="predicted"/>
<keyword evidence="1 7" id="KW-0575">Peroxidase</keyword>
<dbReference type="InterPro" id="IPR013740">
    <property type="entry name" value="Redoxin"/>
</dbReference>
<name>A0ABX2SZU8_9BACL</name>
<dbReference type="Gene3D" id="3.40.30.10">
    <property type="entry name" value="Glutaredoxin"/>
    <property type="match status" value="1"/>
</dbReference>
<protein>
    <submittedName>
        <fullName evidence="7">Thiol peroxidase</fullName>
        <ecNumber evidence="7">1.11.1.-</ecNumber>
    </submittedName>
</protein>
<dbReference type="PANTHER" id="PTHR43110:SF1">
    <property type="entry name" value="THIOL PEROXIDASE"/>
    <property type="match status" value="1"/>
</dbReference>
<evidence type="ECO:0000256" key="2">
    <source>
        <dbReference type="ARBA" id="ARBA00022862"/>
    </source>
</evidence>
<comment type="caution">
    <text evidence="7">The sequence shown here is derived from an EMBL/GenBank/DDBJ whole genome shotgun (WGS) entry which is preliminary data.</text>
</comment>
<accession>A0ABX2SZU8</accession>